<dbReference type="InterPro" id="IPR018750">
    <property type="entry name" value="DUF2306_membrane"/>
</dbReference>
<feature type="transmembrane region" description="Helical" evidence="1">
    <location>
        <begin position="76"/>
        <end position="95"/>
    </location>
</feature>
<feature type="transmembrane region" description="Helical" evidence="1">
    <location>
        <begin position="137"/>
        <end position="155"/>
    </location>
</feature>
<reference evidence="2 3" key="1">
    <citation type="submission" date="2024-02" db="EMBL/GenBank/DDBJ databases">
        <authorList>
            <person name="Chen Y."/>
            <person name="Shah S."/>
            <person name="Dougan E. K."/>
            <person name="Thang M."/>
            <person name="Chan C."/>
        </authorList>
    </citation>
    <scope>NUCLEOTIDE SEQUENCE [LARGE SCALE GENOMIC DNA]</scope>
</reference>
<keyword evidence="1" id="KW-0812">Transmembrane</keyword>
<keyword evidence="3" id="KW-1185">Reference proteome</keyword>
<dbReference type="Proteomes" id="UP001642484">
    <property type="component" value="Unassembled WGS sequence"/>
</dbReference>
<accession>A0ABP0LSZ3</accession>
<protein>
    <submittedName>
        <fullName evidence="2">Uncharacterized protein</fullName>
    </submittedName>
</protein>
<sequence length="289" mass="33233">MAANTQSSRWTTRDVLAAAYIVTCIFFVWLMSLLNLLFLKHFPDRAYAYKASEHDVGPFGDHFFRREELSYYGPRWMWFAPHVFSAIVWWNLSWLQLMKSIRAKHLWIHRWNGRVQVTAMLGQIITGTALACKSPTPGIRMLAIAYGIAMAYVLGQTVYHIMRKDIVRHKYWATKLFGYAQAIALQRVYLFAFFVLTMNGMSLYTPPDQLTSQAEKDDETLCGSLSLSVSNIACCQSQLIFNDSFTMCIFSAIVLCEWYQAADHNDLLEYRVKEAKANGPKMLTQPLMT</sequence>
<name>A0ABP0LSZ3_9DINO</name>
<evidence type="ECO:0000313" key="3">
    <source>
        <dbReference type="Proteomes" id="UP001642484"/>
    </source>
</evidence>
<keyword evidence="1" id="KW-0472">Membrane</keyword>
<dbReference type="Pfam" id="PF10067">
    <property type="entry name" value="DUF2306"/>
    <property type="match status" value="1"/>
</dbReference>
<evidence type="ECO:0000256" key="1">
    <source>
        <dbReference type="SAM" id="Phobius"/>
    </source>
</evidence>
<evidence type="ECO:0000313" key="2">
    <source>
        <dbReference type="EMBL" id="CAK9042357.1"/>
    </source>
</evidence>
<feature type="transmembrane region" description="Helical" evidence="1">
    <location>
        <begin position="176"/>
        <end position="196"/>
    </location>
</feature>
<proteinExistence type="predicted"/>
<organism evidence="2 3">
    <name type="scientific">Durusdinium trenchii</name>
    <dbReference type="NCBI Taxonomy" id="1381693"/>
    <lineage>
        <taxon>Eukaryota</taxon>
        <taxon>Sar</taxon>
        <taxon>Alveolata</taxon>
        <taxon>Dinophyceae</taxon>
        <taxon>Suessiales</taxon>
        <taxon>Symbiodiniaceae</taxon>
        <taxon>Durusdinium</taxon>
    </lineage>
</organism>
<keyword evidence="1" id="KW-1133">Transmembrane helix</keyword>
<feature type="transmembrane region" description="Helical" evidence="1">
    <location>
        <begin position="15"/>
        <end position="39"/>
    </location>
</feature>
<dbReference type="EMBL" id="CAXAMN010014036">
    <property type="protein sequence ID" value="CAK9042357.1"/>
    <property type="molecule type" value="Genomic_DNA"/>
</dbReference>
<comment type="caution">
    <text evidence="2">The sequence shown here is derived from an EMBL/GenBank/DDBJ whole genome shotgun (WGS) entry which is preliminary data.</text>
</comment>
<gene>
    <name evidence="2" type="ORF">CCMP2556_LOCUS22554</name>
</gene>